<dbReference type="GO" id="GO:0005886">
    <property type="term" value="C:plasma membrane"/>
    <property type="evidence" value="ECO:0007669"/>
    <property type="project" value="UniProtKB-SubCell"/>
</dbReference>
<dbReference type="OrthoDB" id="2063054at2"/>
<feature type="transmembrane region" description="Helical" evidence="7">
    <location>
        <begin position="143"/>
        <end position="163"/>
    </location>
</feature>
<dbReference type="PANTHER" id="PTHR43744">
    <property type="entry name" value="ABC TRANSPORTER PERMEASE PROTEIN MG189-RELATED-RELATED"/>
    <property type="match status" value="1"/>
</dbReference>
<proteinExistence type="inferred from homology"/>
<evidence type="ECO:0000256" key="8">
    <source>
        <dbReference type="SAM" id="MobiDB-lite"/>
    </source>
</evidence>
<dbReference type="AlphaFoldDB" id="A0A401Z804"/>
<evidence type="ECO:0000256" key="4">
    <source>
        <dbReference type="ARBA" id="ARBA00022692"/>
    </source>
</evidence>
<sequence length="312" mass="34503">MSIALPNIKSSNAARKKPKDDADSGQRTLISPLERQHLGVRIILNLILIILIAISLSFLVPLCWLFIGAIKSAPELLQVPPTLLPRHTDWSTYGAAWSDINFGLYFFNTLVITVIGWFIPMTVNICAAYALSKLRPAFGGTIMVLFLSTMTIPGVVYIIPQYLNIVHLGLVNTWWSLWLPGAFSAFNILILKAFFDSIPDELSDAAVLDGANPLQILYHIILPLSRPVISVITIFSIIGSWQQFFGPYLYIIDAAKWPIGTALYVNLRDTNSLPANVQFAAMAIAVIPPLVFYGIFQKQIIKGINLSGFMNA</sequence>
<dbReference type="Gene3D" id="1.10.3720.10">
    <property type="entry name" value="MetI-like"/>
    <property type="match status" value="1"/>
</dbReference>
<dbReference type="Proteomes" id="UP000287224">
    <property type="component" value="Unassembled WGS sequence"/>
</dbReference>
<feature type="region of interest" description="Disordered" evidence="8">
    <location>
        <begin position="1"/>
        <end position="25"/>
    </location>
</feature>
<evidence type="ECO:0000256" key="1">
    <source>
        <dbReference type="ARBA" id="ARBA00004651"/>
    </source>
</evidence>
<feature type="transmembrane region" description="Helical" evidence="7">
    <location>
        <begin position="175"/>
        <end position="195"/>
    </location>
</feature>
<dbReference type="GO" id="GO:0055085">
    <property type="term" value="P:transmembrane transport"/>
    <property type="evidence" value="ECO:0007669"/>
    <property type="project" value="InterPro"/>
</dbReference>
<dbReference type="PANTHER" id="PTHR43744:SF12">
    <property type="entry name" value="ABC TRANSPORTER PERMEASE PROTEIN MG189-RELATED"/>
    <property type="match status" value="1"/>
</dbReference>
<feature type="transmembrane region" description="Helical" evidence="7">
    <location>
        <begin position="216"/>
        <end position="238"/>
    </location>
</feature>
<evidence type="ECO:0000256" key="7">
    <source>
        <dbReference type="RuleBase" id="RU363032"/>
    </source>
</evidence>
<evidence type="ECO:0000313" key="11">
    <source>
        <dbReference type="Proteomes" id="UP000287224"/>
    </source>
</evidence>
<dbReference type="CDD" id="cd06261">
    <property type="entry name" value="TM_PBP2"/>
    <property type="match status" value="1"/>
</dbReference>
<keyword evidence="4 7" id="KW-0812">Transmembrane</keyword>
<feature type="transmembrane region" description="Helical" evidence="7">
    <location>
        <begin position="277"/>
        <end position="296"/>
    </location>
</feature>
<dbReference type="InterPro" id="IPR000515">
    <property type="entry name" value="MetI-like"/>
</dbReference>
<dbReference type="PROSITE" id="PS50928">
    <property type="entry name" value="ABC_TM1"/>
    <property type="match status" value="1"/>
</dbReference>
<gene>
    <name evidence="10" type="ORF">KDAU_02980</name>
</gene>
<evidence type="ECO:0000256" key="6">
    <source>
        <dbReference type="ARBA" id="ARBA00023136"/>
    </source>
</evidence>
<keyword evidence="5 7" id="KW-1133">Transmembrane helix</keyword>
<dbReference type="Pfam" id="PF00528">
    <property type="entry name" value="BPD_transp_1"/>
    <property type="match status" value="1"/>
</dbReference>
<keyword evidence="3" id="KW-1003">Cell membrane</keyword>
<keyword evidence="11" id="KW-1185">Reference proteome</keyword>
<dbReference type="InterPro" id="IPR035906">
    <property type="entry name" value="MetI-like_sf"/>
</dbReference>
<accession>A0A401Z804</accession>
<evidence type="ECO:0000313" key="10">
    <source>
        <dbReference type="EMBL" id="GCE02969.1"/>
    </source>
</evidence>
<feature type="domain" description="ABC transmembrane type-1" evidence="9">
    <location>
        <begin position="106"/>
        <end position="296"/>
    </location>
</feature>
<keyword evidence="6 7" id="KW-0472">Membrane</keyword>
<evidence type="ECO:0000256" key="3">
    <source>
        <dbReference type="ARBA" id="ARBA00022475"/>
    </source>
</evidence>
<organism evidence="10 11">
    <name type="scientific">Dictyobacter aurantiacus</name>
    <dbReference type="NCBI Taxonomy" id="1936993"/>
    <lineage>
        <taxon>Bacteria</taxon>
        <taxon>Bacillati</taxon>
        <taxon>Chloroflexota</taxon>
        <taxon>Ktedonobacteria</taxon>
        <taxon>Ktedonobacterales</taxon>
        <taxon>Dictyobacteraceae</taxon>
        <taxon>Dictyobacter</taxon>
    </lineage>
</organism>
<comment type="subcellular location">
    <subcellularLocation>
        <location evidence="1 7">Cell membrane</location>
        <topology evidence="1 7">Multi-pass membrane protein</topology>
    </subcellularLocation>
</comment>
<comment type="caution">
    <text evidence="10">The sequence shown here is derived from an EMBL/GenBank/DDBJ whole genome shotgun (WGS) entry which is preliminary data.</text>
</comment>
<evidence type="ECO:0000259" key="9">
    <source>
        <dbReference type="PROSITE" id="PS50928"/>
    </source>
</evidence>
<comment type="similarity">
    <text evidence="7">Belongs to the binding-protein-dependent transport system permease family.</text>
</comment>
<evidence type="ECO:0000256" key="5">
    <source>
        <dbReference type="ARBA" id="ARBA00022989"/>
    </source>
</evidence>
<dbReference type="EMBL" id="BIFQ01000001">
    <property type="protein sequence ID" value="GCE02969.1"/>
    <property type="molecule type" value="Genomic_DNA"/>
</dbReference>
<feature type="transmembrane region" description="Helical" evidence="7">
    <location>
        <begin position="42"/>
        <end position="67"/>
    </location>
</feature>
<protein>
    <submittedName>
        <fullName evidence="10">Sugar ABC transporter permease</fullName>
    </submittedName>
</protein>
<name>A0A401Z804_9CHLR</name>
<keyword evidence="2 7" id="KW-0813">Transport</keyword>
<reference evidence="11" key="1">
    <citation type="submission" date="2018-12" db="EMBL/GenBank/DDBJ databases">
        <title>Tengunoibacter tsumagoiensis gen. nov., sp. nov., Dictyobacter kobayashii sp. nov., D. alpinus sp. nov., and D. joshuensis sp. nov. and description of Dictyobacteraceae fam. nov. within the order Ktedonobacterales isolated from Tengu-no-mugimeshi.</title>
        <authorList>
            <person name="Wang C.M."/>
            <person name="Zheng Y."/>
            <person name="Sakai Y."/>
            <person name="Toyoda A."/>
            <person name="Minakuchi Y."/>
            <person name="Abe K."/>
            <person name="Yokota A."/>
            <person name="Yabe S."/>
        </authorList>
    </citation>
    <scope>NUCLEOTIDE SEQUENCE [LARGE SCALE GENOMIC DNA]</scope>
    <source>
        <strain evidence="11">S-27</strain>
    </source>
</reference>
<dbReference type="RefSeq" id="WP_160145572.1">
    <property type="nucleotide sequence ID" value="NZ_BIFQ01000001.1"/>
</dbReference>
<dbReference type="SUPFAM" id="SSF161098">
    <property type="entry name" value="MetI-like"/>
    <property type="match status" value="1"/>
</dbReference>
<evidence type="ECO:0000256" key="2">
    <source>
        <dbReference type="ARBA" id="ARBA00022448"/>
    </source>
</evidence>
<feature type="transmembrane region" description="Helical" evidence="7">
    <location>
        <begin position="105"/>
        <end position="131"/>
    </location>
</feature>